<organism evidence="3 4">
    <name type="scientific">Cercospora beticola</name>
    <name type="common">Sugarbeet leaf spot fungus</name>
    <dbReference type="NCBI Taxonomy" id="122368"/>
    <lineage>
        <taxon>Eukaryota</taxon>
        <taxon>Fungi</taxon>
        <taxon>Dikarya</taxon>
        <taxon>Ascomycota</taxon>
        <taxon>Pezizomycotina</taxon>
        <taxon>Dothideomycetes</taxon>
        <taxon>Dothideomycetidae</taxon>
        <taxon>Mycosphaerellales</taxon>
        <taxon>Mycosphaerellaceae</taxon>
        <taxon>Cercospora</taxon>
    </lineage>
</organism>
<comment type="similarity">
    <text evidence="2">Belongs to the asaB hydroxylase/desaturase family.</text>
</comment>
<gene>
    <name evidence="3" type="ORF">CB0940_10837</name>
</gene>
<dbReference type="PANTHER" id="PTHR34598:SF3">
    <property type="entry name" value="OXIDOREDUCTASE AN1597"/>
    <property type="match status" value="1"/>
</dbReference>
<dbReference type="NCBIfam" id="NF041278">
    <property type="entry name" value="CmcJ_NvfI_EfuI"/>
    <property type="match status" value="1"/>
</dbReference>
<dbReference type="EMBL" id="LKMD01000103">
    <property type="protein sequence ID" value="PIA95726.1"/>
    <property type="molecule type" value="Genomic_DNA"/>
</dbReference>
<dbReference type="PANTHER" id="PTHR34598">
    <property type="entry name" value="BLL6449 PROTEIN"/>
    <property type="match status" value="1"/>
</dbReference>
<dbReference type="Proteomes" id="UP000230605">
    <property type="component" value="Chromosome 8"/>
</dbReference>
<evidence type="ECO:0000313" key="3">
    <source>
        <dbReference type="EMBL" id="PIA95726.1"/>
    </source>
</evidence>
<dbReference type="GO" id="GO:0016491">
    <property type="term" value="F:oxidoreductase activity"/>
    <property type="evidence" value="ECO:0007669"/>
    <property type="project" value="UniProtKB-KW"/>
</dbReference>
<evidence type="ECO:0000313" key="4">
    <source>
        <dbReference type="Proteomes" id="UP000230605"/>
    </source>
</evidence>
<proteinExistence type="inferred from homology"/>
<evidence type="ECO:0000256" key="1">
    <source>
        <dbReference type="ARBA" id="ARBA00023002"/>
    </source>
</evidence>
<protein>
    <submittedName>
        <fullName evidence="3">Uncharacterized protein</fullName>
    </submittedName>
</protein>
<name>A0A2G5HT78_CERBT</name>
<sequence length="317" mass="36242">MRPANTSGLAQYVPGRQPRVGRQALLSIHAYLTLPISPMAAVVSQIDFLGQHDCSVRGKPYSLRYDPPGDFPRTNFISVSEDVSLTDVRGRESEFHVHKQGFGVLYLNPMMAYEDYEDKHKVETFYFKQVAEGVRELLGASRVQIFEHVLRKRHAEFPIATGEPYKYDQPTTRAHIDMTPAWATAMAEHMNERSGNALPSTRFQFINIWKPLRGPIKDWPLALCDASSLDQSDIEAMDVVHSATVIETYLVRPNKHQRWYYLSDQTEDEAWVFLQADSGVDKHLGAPHSSFRHPDHEQSLFPRESIEVRAIAFYHDT</sequence>
<reference evidence="3 4" key="1">
    <citation type="submission" date="2015-10" db="EMBL/GenBank/DDBJ databases">
        <title>The cercosporin biosynthetic gene cluster was horizontally transferred to several fungal lineages and shown to be expanded in Cercospora beticola based on microsynteny with recipient genomes.</title>
        <authorList>
            <person name="De Jonge R."/>
            <person name="Ebert M.K."/>
            <person name="Suttle J.C."/>
            <person name="Jurick Ii W.M."/>
            <person name="Secor G.A."/>
            <person name="Thomma B.P."/>
            <person name="Van De Peer Y."/>
            <person name="Bolton M.D."/>
        </authorList>
    </citation>
    <scope>NUCLEOTIDE SEQUENCE [LARGE SCALE GENOMIC DNA]</scope>
    <source>
        <strain evidence="3 4">09-40</strain>
    </source>
</reference>
<accession>A0A2G5HT78</accession>
<dbReference type="InterPro" id="IPR044053">
    <property type="entry name" value="AsaB-like"/>
</dbReference>
<dbReference type="AlphaFoldDB" id="A0A2G5HT78"/>
<evidence type="ECO:0000256" key="2">
    <source>
        <dbReference type="ARBA" id="ARBA00023604"/>
    </source>
</evidence>
<comment type="caution">
    <text evidence="3">The sequence shown here is derived from an EMBL/GenBank/DDBJ whole genome shotgun (WGS) entry which is preliminary data.</text>
</comment>
<keyword evidence="1" id="KW-0560">Oxidoreductase</keyword>
<dbReference type="OrthoDB" id="412788at2759"/>